<gene>
    <name evidence="5" type="ORF">HNR61_002801</name>
</gene>
<dbReference type="PANTHER" id="PTHR37042:SF4">
    <property type="entry name" value="OUTER MEMBRANE PROTEIN RV1973"/>
    <property type="match status" value="1"/>
</dbReference>
<evidence type="ECO:0000256" key="1">
    <source>
        <dbReference type="ARBA" id="ARBA00004370"/>
    </source>
</evidence>
<feature type="compositionally biased region" description="Basic and acidic residues" evidence="3">
    <location>
        <begin position="36"/>
        <end position="48"/>
    </location>
</feature>
<evidence type="ECO:0000313" key="6">
    <source>
        <dbReference type="Proteomes" id="UP000572680"/>
    </source>
</evidence>
<accession>A0A7W3LN23</accession>
<evidence type="ECO:0000256" key="2">
    <source>
        <dbReference type="ARBA" id="ARBA00023136"/>
    </source>
</evidence>
<keyword evidence="4" id="KW-0812">Transmembrane</keyword>
<name>A0A7W3LN23_ACTNM</name>
<feature type="region of interest" description="Disordered" evidence="3">
    <location>
        <begin position="1"/>
        <end position="48"/>
    </location>
</feature>
<comment type="caution">
    <text evidence="5">The sequence shown here is derived from an EMBL/GenBank/DDBJ whole genome shotgun (WGS) entry which is preliminary data.</text>
</comment>
<dbReference type="AlphaFoldDB" id="A0A7W3LN23"/>
<organism evidence="5 6">
    <name type="scientific">Actinomadura namibiensis</name>
    <dbReference type="NCBI Taxonomy" id="182080"/>
    <lineage>
        <taxon>Bacteria</taxon>
        <taxon>Bacillati</taxon>
        <taxon>Actinomycetota</taxon>
        <taxon>Actinomycetes</taxon>
        <taxon>Streptosporangiales</taxon>
        <taxon>Thermomonosporaceae</taxon>
        <taxon>Actinomadura</taxon>
    </lineage>
</organism>
<feature type="transmembrane region" description="Helical" evidence="4">
    <location>
        <begin position="51"/>
        <end position="72"/>
    </location>
</feature>
<protein>
    <submittedName>
        <fullName evidence="5">Mce-associated membrane protein</fullName>
    </submittedName>
</protein>
<feature type="compositionally biased region" description="Basic and acidic residues" evidence="3">
    <location>
        <begin position="1"/>
        <end position="27"/>
    </location>
</feature>
<comment type="subcellular location">
    <subcellularLocation>
        <location evidence="1">Membrane</location>
    </subcellularLocation>
</comment>
<evidence type="ECO:0000313" key="5">
    <source>
        <dbReference type="EMBL" id="MBA8951170.1"/>
    </source>
</evidence>
<dbReference type="SUPFAM" id="SSF54427">
    <property type="entry name" value="NTF2-like"/>
    <property type="match status" value="1"/>
</dbReference>
<evidence type="ECO:0000256" key="3">
    <source>
        <dbReference type="SAM" id="MobiDB-lite"/>
    </source>
</evidence>
<dbReference type="Proteomes" id="UP000572680">
    <property type="component" value="Unassembled WGS sequence"/>
</dbReference>
<evidence type="ECO:0000256" key="4">
    <source>
        <dbReference type="SAM" id="Phobius"/>
    </source>
</evidence>
<dbReference type="EMBL" id="JACJIA010000003">
    <property type="protein sequence ID" value="MBA8951170.1"/>
    <property type="molecule type" value="Genomic_DNA"/>
</dbReference>
<dbReference type="GO" id="GO:0016020">
    <property type="term" value="C:membrane"/>
    <property type="evidence" value="ECO:0007669"/>
    <property type="project" value="UniProtKB-SubCell"/>
</dbReference>
<dbReference type="PANTHER" id="PTHR37042">
    <property type="entry name" value="OUTER MEMBRANE PROTEIN RV1973"/>
    <property type="match status" value="1"/>
</dbReference>
<reference evidence="5 6" key="1">
    <citation type="submission" date="2020-08" db="EMBL/GenBank/DDBJ databases">
        <title>Genomic Encyclopedia of Type Strains, Phase IV (KMG-IV): sequencing the most valuable type-strain genomes for metagenomic binning, comparative biology and taxonomic classification.</title>
        <authorList>
            <person name="Goeker M."/>
        </authorList>
    </citation>
    <scope>NUCLEOTIDE SEQUENCE [LARGE SCALE GENOMIC DNA]</scope>
    <source>
        <strain evidence="5 6">DSM 44197</strain>
    </source>
</reference>
<dbReference type="RefSeq" id="WP_220509306.1">
    <property type="nucleotide sequence ID" value="NZ_BAAALP010000009.1"/>
</dbReference>
<keyword evidence="6" id="KW-1185">Reference proteome</keyword>
<proteinExistence type="predicted"/>
<keyword evidence="4" id="KW-1133">Transmembrane helix</keyword>
<sequence>MSDTKTAEKSEPETSEPEAKDTGRPAGKEPGATPEEPPKDRPTGPSLRKDPLVRVAVALAAAAAVAAAWFGWSYHAASGDDGLAFARQRDEALRAAEQAVVNLNTLDHRNADAGLKIWQDSTTADLYDQIVQGRDRLKQDVEKARTTSTATILESGLTELDAHAGKASVAVAVRITITAADGRPAIQTRRLTGQLTRTAAGWKLSSLGQAPSGATG</sequence>
<keyword evidence="2 4" id="KW-0472">Membrane</keyword>
<dbReference type="InterPro" id="IPR032710">
    <property type="entry name" value="NTF2-like_dom_sf"/>
</dbReference>